<keyword evidence="1" id="KW-0472">Membrane</keyword>
<keyword evidence="1" id="KW-0812">Transmembrane</keyword>
<dbReference type="OrthoDB" id="10065899at2759"/>
<proteinExistence type="predicted"/>
<feature type="transmembrane region" description="Helical" evidence="1">
    <location>
        <begin position="150"/>
        <end position="174"/>
    </location>
</feature>
<comment type="caution">
    <text evidence="2">The sequence shown here is derived from an EMBL/GenBank/DDBJ whole genome shotgun (WGS) entry which is preliminary data.</text>
</comment>
<sequence>MQYEQGSEKVNIVGAHNTLVAKPLPMNQDPEVQRTRRILLIVLGVCLALCLMNAINAIFGHNSQHHIKQTQRGVQVGQSLISIAFYTFGIIATYRYSQIGLRVFAWLGIISLIILGIATAVFLIFGITAITAGSVTDDNMSKSLMIGTSFVFFVLASVVIVTFILTIVIVNHAFKLAKLINDKQTLVIQQI</sequence>
<feature type="transmembrane region" description="Helical" evidence="1">
    <location>
        <begin position="103"/>
        <end position="130"/>
    </location>
</feature>
<protein>
    <submittedName>
        <fullName evidence="2">Uncharacterized protein</fullName>
    </submittedName>
</protein>
<name>A0A813NRQ1_9BILA</name>
<evidence type="ECO:0000313" key="2">
    <source>
        <dbReference type="EMBL" id="CAF0737759.1"/>
    </source>
</evidence>
<dbReference type="Proteomes" id="UP000663882">
    <property type="component" value="Unassembled WGS sequence"/>
</dbReference>
<organism evidence="2 3">
    <name type="scientific">Rotaria sordida</name>
    <dbReference type="NCBI Taxonomy" id="392033"/>
    <lineage>
        <taxon>Eukaryota</taxon>
        <taxon>Metazoa</taxon>
        <taxon>Spiralia</taxon>
        <taxon>Gnathifera</taxon>
        <taxon>Rotifera</taxon>
        <taxon>Eurotatoria</taxon>
        <taxon>Bdelloidea</taxon>
        <taxon>Philodinida</taxon>
        <taxon>Philodinidae</taxon>
        <taxon>Rotaria</taxon>
    </lineage>
</organism>
<feature type="transmembrane region" description="Helical" evidence="1">
    <location>
        <begin position="79"/>
        <end position="96"/>
    </location>
</feature>
<accession>A0A813NRQ1</accession>
<evidence type="ECO:0000256" key="1">
    <source>
        <dbReference type="SAM" id="Phobius"/>
    </source>
</evidence>
<reference evidence="2" key="1">
    <citation type="submission" date="2021-02" db="EMBL/GenBank/DDBJ databases">
        <authorList>
            <person name="Nowell W R."/>
        </authorList>
    </citation>
    <scope>NUCLEOTIDE SEQUENCE</scope>
</reference>
<feature type="transmembrane region" description="Helical" evidence="1">
    <location>
        <begin position="38"/>
        <end position="59"/>
    </location>
</feature>
<dbReference type="EMBL" id="CAJNOO010000009">
    <property type="protein sequence ID" value="CAF0737759.1"/>
    <property type="molecule type" value="Genomic_DNA"/>
</dbReference>
<gene>
    <name evidence="2" type="ORF">RFH988_LOCUS545</name>
</gene>
<keyword evidence="1" id="KW-1133">Transmembrane helix</keyword>
<dbReference type="AlphaFoldDB" id="A0A813NRQ1"/>
<evidence type="ECO:0000313" key="3">
    <source>
        <dbReference type="Proteomes" id="UP000663882"/>
    </source>
</evidence>